<dbReference type="InterPro" id="IPR036291">
    <property type="entry name" value="NAD(P)-bd_dom_sf"/>
</dbReference>
<dbReference type="Proteomes" id="UP000244855">
    <property type="component" value="Unassembled WGS sequence"/>
</dbReference>
<evidence type="ECO:0000313" key="5">
    <source>
        <dbReference type="Proteomes" id="UP000244855"/>
    </source>
</evidence>
<keyword evidence="2" id="KW-0560">Oxidoreductase</keyword>
<dbReference type="SUPFAM" id="SSF51735">
    <property type="entry name" value="NAD(P)-binding Rossmann-fold domains"/>
    <property type="match status" value="1"/>
</dbReference>
<proteinExistence type="predicted"/>
<dbReference type="STRING" id="97972.A0A2V1E033"/>
<accession>A0A2V1E033</accession>
<reference evidence="4 5" key="1">
    <citation type="journal article" date="2018" name="Sci. Rep.">
        <title>Comparative genomics provides insights into the lifestyle and reveals functional heterogeneity of dark septate endophytic fungi.</title>
        <authorList>
            <person name="Knapp D.G."/>
            <person name="Nemeth J.B."/>
            <person name="Barry K."/>
            <person name="Hainaut M."/>
            <person name="Henrissat B."/>
            <person name="Johnson J."/>
            <person name="Kuo A."/>
            <person name="Lim J.H.P."/>
            <person name="Lipzen A."/>
            <person name="Nolan M."/>
            <person name="Ohm R.A."/>
            <person name="Tamas L."/>
            <person name="Grigoriev I.V."/>
            <person name="Spatafora J.W."/>
            <person name="Nagy L.G."/>
            <person name="Kovacs G.M."/>
        </authorList>
    </citation>
    <scope>NUCLEOTIDE SEQUENCE [LARGE SCALE GENOMIC DNA]</scope>
    <source>
        <strain evidence="4 5">DSE2036</strain>
    </source>
</reference>
<dbReference type="Gene3D" id="3.40.50.720">
    <property type="entry name" value="NAD(P)-binding Rossmann-like Domain"/>
    <property type="match status" value="1"/>
</dbReference>
<dbReference type="GO" id="GO:0016491">
    <property type="term" value="F:oxidoreductase activity"/>
    <property type="evidence" value="ECO:0007669"/>
    <property type="project" value="UniProtKB-KW"/>
</dbReference>
<keyword evidence="5" id="KW-1185">Reference proteome</keyword>
<organism evidence="4 5">
    <name type="scientific">Periconia macrospinosa</name>
    <dbReference type="NCBI Taxonomy" id="97972"/>
    <lineage>
        <taxon>Eukaryota</taxon>
        <taxon>Fungi</taxon>
        <taxon>Dikarya</taxon>
        <taxon>Ascomycota</taxon>
        <taxon>Pezizomycotina</taxon>
        <taxon>Dothideomycetes</taxon>
        <taxon>Pleosporomycetidae</taxon>
        <taxon>Pleosporales</taxon>
        <taxon>Massarineae</taxon>
        <taxon>Periconiaceae</taxon>
        <taxon>Periconia</taxon>
    </lineage>
</organism>
<evidence type="ECO:0000256" key="1">
    <source>
        <dbReference type="ARBA" id="ARBA00022857"/>
    </source>
</evidence>
<gene>
    <name evidence="4" type="ORF">DM02DRAFT_586995</name>
</gene>
<dbReference type="InterPro" id="IPR008030">
    <property type="entry name" value="NmrA-like"/>
</dbReference>
<dbReference type="Gene3D" id="3.90.25.10">
    <property type="entry name" value="UDP-galactose 4-epimerase, domain 1"/>
    <property type="match status" value="1"/>
</dbReference>
<dbReference type="OrthoDB" id="419598at2759"/>
<evidence type="ECO:0000259" key="3">
    <source>
        <dbReference type="Pfam" id="PF05368"/>
    </source>
</evidence>
<protein>
    <submittedName>
        <fullName evidence="4">Isoflavone reductase family protein</fullName>
    </submittedName>
</protein>
<dbReference type="EMBL" id="KZ805326">
    <property type="protein sequence ID" value="PVI03913.1"/>
    <property type="molecule type" value="Genomic_DNA"/>
</dbReference>
<evidence type="ECO:0000256" key="2">
    <source>
        <dbReference type="ARBA" id="ARBA00023002"/>
    </source>
</evidence>
<name>A0A2V1E033_9PLEO</name>
<keyword evidence="1" id="KW-0521">NADP</keyword>
<dbReference type="PANTHER" id="PTHR47706:SF9">
    <property type="entry name" value="NMRA-LIKE DOMAIN-CONTAINING PROTEIN-RELATED"/>
    <property type="match status" value="1"/>
</dbReference>
<feature type="domain" description="NmrA-like" evidence="3">
    <location>
        <begin position="2"/>
        <end position="290"/>
    </location>
</feature>
<sequence length="327" mass="36455">MQKVLVIGGTGLTGKEIVRALEEDGGFDLTCLIRPSSAQKPSVKSLAARGIALIPCDLENDPIPTIAHVLKGYDTILSAIGFQSKQTELKLVDAIALAGTKRFVPCSWSIPCPPGNIMLLRDEKEAVLQRIWHHHIPYTIVDVGYWYQISVPRVPSGKVDYIMVLPANERFGDGELENLLTDKRDIGGFVARVLKDPRTVNQRVVCWGERLSQNEVFKVVEEVSGEKTPHEALVAKRDQAREAFKADPGQILNRIMQSTFEYNVSKYVRGDNTLGNAKYLGYLDARELYPDFEPLSFKDFVKQVLDGKGEKLDLGDIDPDVAKTMKE</sequence>
<dbReference type="PANTHER" id="PTHR47706">
    <property type="entry name" value="NMRA-LIKE FAMILY PROTEIN"/>
    <property type="match status" value="1"/>
</dbReference>
<dbReference type="InterPro" id="IPR051609">
    <property type="entry name" value="NmrA/Isoflavone_reductase-like"/>
</dbReference>
<dbReference type="Pfam" id="PF05368">
    <property type="entry name" value="NmrA"/>
    <property type="match status" value="1"/>
</dbReference>
<evidence type="ECO:0000313" key="4">
    <source>
        <dbReference type="EMBL" id="PVI03913.1"/>
    </source>
</evidence>
<dbReference type="AlphaFoldDB" id="A0A2V1E033"/>